<proteinExistence type="predicted"/>
<dbReference type="RefSeq" id="WP_335420800.1">
    <property type="nucleotide sequence ID" value="NZ_JBALHR010000002.1"/>
</dbReference>
<dbReference type="EMBL" id="JBALHR010000002">
    <property type="protein sequence ID" value="MEH7827632.1"/>
    <property type="molecule type" value="Genomic_DNA"/>
</dbReference>
<gene>
    <name evidence="3" type="ORF">V6590_05695</name>
</gene>
<feature type="chain" id="PRO_5047417128" evidence="2">
    <location>
        <begin position="20"/>
        <end position="72"/>
    </location>
</feature>
<comment type="caution">
    <text evidence="3">The sequence shown here is derived from an EMBL/GenBank/DDBJ whole genome shotgun (WGS) entry which is preliminary data.</text>
</comment>
<dbReference type="Proteomes" id="UP001431963">
    <property type="component" value="Unassembled WGS sequence"/>
</dbReference>
<reference evidence="3" key="1">
    <citation type="submission" date="2024-02" db="EMBL/GenBank/DDBJ databases">
        <title>Genome sequences of strain Gemmobacter sp. JM10B15.</title>
        <authorList>
            <person name="Zhang M."/>
        </authorList>
    </citation>
    <scope>NUCLEOTIDE SEQUENCE</scope>
    <source>
        <strain evidence="3">JM10B15</strain>
    </source>
</reference>
<name>A0ABU8BTP5_9RHOB</name>
<evidence type="ECO:0000313" key="4">
    <source>
        <dbReference type="Proteomes" id="UP001431963"/>
    </source>
</evidence>
<organism evidence="3 4">
    <name type="scientific">Gemmobacter denitrificans</name>
    <dbReference type="NCBI Taxonomy" id="3123040"/>
    <lineage>
        <taxon>Bacteria</taxon>
        <taxon>Pseudomonadati</taxon>
        <taxon>Pseudomonadota</taxon>
        <taxon>Alphaproteobacteria</taxon>
        <taxon>Rhodobacterales</taxon>
        <taxon>Paracoccaceae</taxon>
        <taxon>Gemmobacter</taxon>
    </lineage>
</organism>
<feature type="signal peptide" evidence="2">
    <location>
        <begin position="1"/>
        <end position="19"/>
    </location>
</feature>
<sequence>MRILATSMAVLGAMGAALAIHPNREVFFGSPLPNLREGAASKPTRSKRTVAQDRRRAAKRRAVIRAKRLGHA</sequence>
<feature type="region of interest" description="Disordered" evidence="1">
    <location>
        <begin position="32"/>
        <end position="57"/>
    </location>
</feature>
<keyword evidence="2" id="KW-0732">Signal</keyword>
<keyword evidence="4" id="KW-1185">Reference proteome</keyword>
<evidence type="ECO:0000256" key="1">
    <source>
        <dbReference type="SAM" id="MobiDB-lite"/>
    </source>
</evidence>
<accession>A0ABU8BTP5</accession>
<evidence type="ECO:0000313" key="3">
    <source>
        <dbReference type="EMBL" id="MEH7827632.1"/>
    </source>
</evidence>
<protein>
    <submittedName>
        <fullName evidence="3">Uncharacterized protein</fullName>
    </submittedName>
</protein>
<evidence type="ECO:0000256" key="2">
    <source>
        <dbReference type="SAM" id="SignalP"/>
    </source>
</evidence>